<reference evidence="2" key="1">
    <citation type="journal article" date="2021" name="PeerJ">
        <title>Extensive microbial diversity within the chicken gut microbiome revealed by metagenomics and culture.</title>
        <authorList>
            <person name="Gilroy R."/>
            <person name="Ravi A."/>
            <person name="Getino M."/>
            <person name="Pursley I."/>
            <person name="Horton D.L."/>
            <person name="Alikhan N.F."/>
            <person name="Baker D."/>
            <person name="Gharbi K."/>
            <person name="Hall N."/>
            <person name="Watson M."/>
            <person name="Adriaenssens E.M."/>
            <person name="Foster-Nyarko E."/>
            <person name="Jarju S."/>
            <person name="Secka A."/>
            <person name="Antonio M."/>
            <person name="Oren A."/>
            <person name="Chaudhuri R.R."/>
            <person name="La Ragione R."/>
            <person name="Hildebrand F."/>
            <person name="Pallen M.J."/>
        </authorList>
    </citation>
    <scope>NUCLEOTIDE SEQUENCE</scope>
    <source>
        <strain evidence="2">ChiGjej4B4-7305</strain>
    </source>
</reference>
<keyword evidence="1" id="KW-0472">Membrane</keyword>
<evidence type="ECO:0000313" key="2">
    <source>
        <dbReference type="EMBL" id="HIZ35504.1"/>
    </source>
</evidence>
<accession>A0A9D2ED61</accession>
<evidence type="ECO:0000313" key="3">
    <source>
        <dbReference type="Proteomes" id="UP000824037"/>
    </source>
</evidence>
<evidence type="ECO:0000256" key="1">
    <source>
        <dbReference type="SAM" id="Phobius"/>
    </source>
</evidence>
<comment type="caution">
    <text evidence="2">The sequence shown here is derived from an EMBL/GenBank/DDBJ whole genome shotgun (WGS) entry which is preliminary data.</text>
</comment>
<dbReference type="InterPro" id="IPR043777">
    <property type="entry name" value="DUF5719"/>
</dbReference>
<dbReference type="EMBL" id="DXBY01000117">
    <property type="protein sequence ID" value="HIZ35504.1"/>
    <property type="molecule type" value="Genomic_DNA"/>
</dbReference>
<feature type="transmembrane region" description="Helical" evidence="1">
    <location>
        <begin position="12"/>
        <end position="36"/>
    </location>
</feature>
<keyword evidence="1" id="KW-0812">Transmembrane</keyword>
<proteinExistence type="predicted"/>
<gene>
    <name evidence="2" type="ORF">H9815_06975</name>
</gene>
<keyword evidence="1" id="KW-1133">Transmembrane helix</keyword>
<name>A0A9D2ED61_9MICO</name>
<sequence>MAEGRLHRTLRVLGGAVTGAGVVALAAAGVAGGMLAEAPGPEPVPAPEVDVGAASLSLVCPPAPVVPTGDGGDIDYDEEFGTGGAEADVLSRLVVLGRDGAPEAATAGAVGAGDPEELSATGDLRAYESTEGASVGLLAAPSADTTALGTGAALARSDSGDLRGLTAGTCSQPAPSTWLVGGQTEAGSSARLTLANPGETPVNVTAQIWGATGALEDPVTVTIPAHDVRQVLLESVSMEPRLAVHLNVDGGAVAASIQDTVLNGLVAAGTATVTATAPPAPELQIGPVPINANGGGSLRLVNPGDEVATVAVDVLGADGSTELPGAQDLQVDPHTVTEVALDGIDPGYVSIGVRSDQPVTGAVQVSRTGEPGELDPDQPVVDRAWVPATVPAEHGLLPLVGLGSMVDRAAVAVSNPGDGPVQVNVRPVGPDGERGEATEVDVPAGATVAVGNDEELALGEASAVEITGGPVLASLTMSADAGDGDLVGVLPLTPDADRDQSVPVRLSTY</sequence>
<evidence type="ECO:0008006" key="4">
    <source>
        <dbReference type="Google" id="ProtNLM"/>
    </source>
</evidence>
<protein>
    <recommendedName>
        <fullName evidence="4">Secreted protein</fullName>
    </recommendedName>
</protein>
<reference evidence="2" key="2">
    <citation type="submission" date="2021-04" db="EMBL/GenBank/DDBJ databases">
        <authorList>
            <person name="Gilroy R."/>
        </authorList>
    </citation>
    <scope>NUCLEOTIDE SEQUENCE</scope>
    <source>
        <strain evidence="2">ChiGjej4B4-7305</strain>
    </source>
</reference>
<dbReference type="AlphaFoldDB" id="A0A9D2ED61"/>
<dbReference type="Proteomes" id="UP000824037">
    <property type="component" value="Unassembled WGS sequence"/>
</dbReference>
<dbReference type="Pfam" id="PF18986">
    <property type="entry name" value="DUF5719"/>
    <property type="match status" value="1"/>
</dbReference>
<organism evidence="2 3">
    <name type="scientific">Candidatus Ruania gallistercoris</name>
    <dbReference type="NCBI Taxonomy" id="2838746"/>
    <lineage>
        <taxon>Bacteria</taxon>
        <taxon>Bacillati</taxon>
        <taxon>Actinomycetota</taxon>
        <taxon>Actinomycetes</taxon>
        <taxon>Micrococcales</taxon>
        <taxon>Ruaniaceae</taxon>
        <taxon>Ruania</taxon>
    </lineage>
</organism>